<dbReference type="PANTHER" id="PTHR43656:SF2">
    <property type="entry name" value="BINDING OXIDOREDUCTASE, PUTATIVE (AFU_ORTHOLOGUE AFUA_2G08260)-RELATED"/>
    <property type="match status" value="1"/>
</dbReference>
<reference evidence="5 6" key="1">
    <citation type="submission" date="2019-12" db="EMBL/GenBank/DDBJ databases">
        <title>Ruegeria JWLKs population differentiation of coral mucus and skeleton niches.</title>
        <authorList>
            <person name="Luo D."/>
        </authorList>
    </citation>
    <scope>NUCLEOTIDE SEQUENCE [LARGE SCALE GENOMIC DNA]</scope>
    <source>
        <strain evidence="5 6">HKCCD6238</strain>
    </source>
</reference>
<dbReference type="PANTHER" id="PTHR43656">
    <property type="entry name" value="BINDING OXIDOREDUCTASE, PUTATIVE (AFU_ORTHOLOGUE AFUA_2G08260)-RELATED"/>
    <property type="match status" value="1"/>
</dbReference>
<gene>
    <name evidence="5" type="ORF">GS617_13335</name>
</gene>
<keyword evidence="2" id="KW-0560">Oxidoreductase</keyword>
<dbReference type="SUPFAM" id="SSF51395">
    <property type="entry name" value="FMN-linked oxidoreductases"/>
    <property type="match status" value="1"/>
</dbReference>
<evidence type="ECO:0000256" key="1">
    <source>
        <dbReference type="ARBA" id="ARBA00022630"/>
    </source>
</evidence>
<accession>A0ABX1WD89</accession>
<evidence type="ECO:0000313" key="5">
    <source>
        <dbReference type="EMBL" id="NOD31260.1"/>
    </source>
</evidence>
<evidence type="ECO:0000313" key="6">
    <source>
        <dbReference type="Proteomes" id="UP000599383"/>
    </source>
</evidence>
<name>A0ABX1WD89_9RHOB</name>
<dbReference type="RefSeq" id="WP_171120919.1">
    <property type="nucleotide sequence ID" value="NZ_WVQY01000005.1"/>
</dbReference>
<evidence type="ECO:0000259" key="3">
    <source>
        <dbReference type="Pfam" id="PF00724"/>
    </source>
</evidence>
<dbReference type="Pfam" id="PF00724">
    <property type="entry name" value="Oxidored_FMN"/>
    <property type="match status" value="1"/>
</dbReference>
<proteinExistence type="predicted"/>
<comment type="caution">
    <text evidence="5">The sequence shown here is derived from an EMBL/GenBank/DDBJ whole genome shotgun (WGS) entry which is preliminary data.</text>
</comment>
<dbReference type="InterPro" id="IPR001155">
    <property type="entry name" value="OxRdtase_FMN_N"/>
</dbReference>
<sequence>MTAPRIHDPLDIGSLKLDNRLLRSSLSGRIDNYDGSGTEWRRNFERTFAAGGVGAIISSHVPIHTSGRILPNYAHVDCDARIPFWESVVKQVARATPTGREEPCHYIMQLSHSGRQQDIAGIENLGRQPPAPTDRKGFFHGLRGRRMTDGEACKIIALFVNAARRAQRAGIKAIELHSGNGYLFTQFLSAAINRRPDGDFAGGCIKTRYEFLRRVICAIRDDPKVRDMTLIAKLSIAELNNCVFPWVHPGNTLEENVQVAEWCERDGVDAIHVSSGSMFGHPCNPAGYFPSEFVPRTYKSLIDSGAYTFLWYLAFRVRPLLWVARLLWERSLRRELYPTIGSFVAGRRPPADNKDAAWRRLEGVNLDAAEAVKSRVTIPVICTGSFQTLEGIQAALDDGKCDAVSIARPLLANPNLPNEILKASREKKTAHAAERPCTLCNRCLLAVLEYPMGCYDDSRFAHIPGQPHHRWDALIQEVFDLY</sequence>
<dbReference type="EMBL" id="WVQY01000005">
    <property type="protein sequence ID" value="NOD31260.1"/>
    <property type="molecule type" value="Genomic_DNA"/>
</dbReference>
<feature type="domain" description="NADH:flavin oxidoreductase/NADH oxidase N-terminal" evidence="3">
    <location>
        <begin position="7"/>
        <end position="286"/>
    </location>
</feature>
<feature type="domain" description="DUS-like FMN-binding" evidence="4">
    <location>
        <begin position="363"/>
        <end position="443"/>
    </location>
</feature>
<protein>
    <submittedName>
        <fullName evidence="5">NADH:flavin oxidoreductase</fullName>
    </submittedName>
</protein>
<organism evidence="5 6">
    <name type="scientific">Ruegeria atlantica</name>
    <dbReference type="NCBI Taxonomy" id="81569"/>
    <lineage>
        <taxon>Bacteria</taxon>
        <taxon>Pseudomonadati</taxon>
        <taxon>Pseudomonadota</taxon>
        <taxon>Alphaproteobacteria</taxon>
        <taxon>Rhodobacterales</taxon>
        <taxon>Roseobacteraceae</taxon>
        <taxon>Ruegeria</taxon>
    </lineage>
</organism>
<dbReference type="Gene3D" id="3.20.20.70">
    <property type="entry name" value="Aldolase class I"/>
    <property type="match status" value="1"/>
</dbReference>
<evidence type="ECO:0000259" key="4">
    <source>
        <dbReference type="Pfam" id="PF01207"/>
    </source>
</evidence>
<dbReference type="InterPro" id="IPR013785">
    <property type="entry name" value="Aldolase_TIM"/>
</dbReference>
<dbReference type="InterPro" id="IPR035587">
    <property type="entry name" value="DUS-like_FMN-bd"/>
</dbReference>
<dbReference type="Pfam" id="PF01207">
    <property type="entry name" value="Dus"/>
    <property type="match status" value="1"/>
</dbReference>
<keyword evidence="6" id="KW-1185">Reference proteome</keyword>
<dbReference type="Proteomes" id="UP000599383">
    <property type="component" value="Unassembled WGS sequence"/>
</dbReference>
<dbReference type="CDD" id="cd02803">
    <property type="entry name" value="OYE_like_FMN_family"/>
    <property type="match status" value="1"/>
</dbReference>
<evidence type="ECO:0000256" key="2">
    <source>
        <dbReference type="ARBA" id="ARBA00023002"/>
    </source>
</evidence>
<keyword evidence="1" id="KW-0285">Flavoprotein</keyword>
<dbReference type="InterPro" id="IPR051799">
    <property type="entry name" value="NADH_flavin_oxidoreductase"/>
</dbReference>